<dbReference type="AlphaFoldDB" id="A0A7R9E1B8"/>
<dbReference type="PROSITE" id="PS50261">
    <property type="entry name" value="G_PROTEIN_RECEP_F2_4"/>
    <property type="match status" value="1"/>
</dbReference>
<feature type="transmembrane region" description="Helical" evidence="5">
    <location>
        <begin position="36"/>
        <end position="53"/>
    </location>
</feature>
<name>A0A7R9E1B8_9NEOP</name>
<dbReference type="PANTHER" id="PTHR45620">
    <property type="entry name" value="PDF RECEPTOR-LIKE PROTEIN-RELATED"/>
    <property type="match status" value="1"/>
</dbReference>
<sequence length="192" mass="22165">MILMLFAVPHACNVLITKLRSANTVETQQYRKATKALLVLIPLLGITYILMIQGPTEGESANIFAYVRAVMISTQGFTVALFYCFLNTEVQNTVRHHLDRWKTERSIGGSRRYNYSSKDWSPRSRTESIRCYFTNMISDAAISVLKIRTISPALLTAFPRQLDSRWRELEKCNLLRWPHGLGRYSRSRLDCR</sequence>
<dbReference type="InterPro" id="IPR000832">
    <property type="entry name" value="GPCR_2_secretin-like"/>
</dbReference>
<accession>A0A7R9E1B8</accession>
<dbReference type="PROSITE" id="PS00650">
    <property type="entry name" value="G_PROTEIN_RECEP_F2_2"/>
    <property type="match status" value="1"/>
</dbReference>
<dbReference type="EMBL" id="OB792959">
    <property type="protein sequence ID" value="CAD7425461.1"/>
    <property type="molecule type" value="Genomic_DNA"/>
</dbReference>
<dbReference type="InterPro" id="IPR017981">
    <property type="entry name" value="GPCR_2-like_7TM"/>
</dbReference>
<dbReference type="GO" id="GO:0005886">
    <property type="term" value="C:plasma membrane"/>
    <property type="evidence" value="ECO:0007669"/>
    <property type="project" value="TreeGrafter"/>
</dbReference>
<feature type="domain" description="G-protein coupled receptors family 2 profile 2" evidence="6">
    <location>
        <begin position="1"/>
        <end position="87"/>
    </location>
</feature>
<evidence type="ECO:0000256" key="2">
    <source>
        <dbReference type="ARBA" id="ARBA00022692"/>
    </source>
</evidence>
<dbReference type="InterPro" id="IPR050332">
    <property type="entry name" value="GPCR_2"/>
</dbReference>
<feature type="transmembrane region" description="Helical" evidence="5">
    <location>
        <begin position="65"/>
        <end position="86"/>
    </location>
</feature>
<comment type="subcellular location">
    <subcellularLocation>
        <location evidence="1">Membrane</location>
        <topology evidence="1">Multi-pass membrane protein</topology>
    </subcellularLocation>
</comment>
<evidence type="ECO:0000256" key="1">
    <source>
        <dbReference type="ARBA" id="ARBA00004141"/>
    </source>
</evidence>
<evidence type="ECO:0000256" key="5">
    <source>
        <dbReference type="SAM" id="Phobius"/>
    </source>
</evidence>
<keyword evidence="3 5" id="KW-1133">Transmembrane helix</keyword>
<protein>
    <recommendedName>
        <fullName evidence="6">G-protein coupled receptors family 2 profile 2 domain-containing protein</fullName>
    </recommendedName>
</protein>
<dbReference type="PANTHER" id="PTHR45620:SF15">
    <property type="entry name" value="DIURETIC HORMONE 44 RECEPTOR 1-RELATED"/>
    <property type="match status" value="1"/>
</dbReference>
<evidence type="ECO:0000313" key="7">
    <source>
        <dbReference type="EMBL" id="CAD7425461.1"/>
    </source>
</evidence>
<reference evidence="7" key="1">
    <citation type="submission" date="2020-11" db="EMBL/GenBank/DDBJ databases">
        <authorList>
            <person name="Tran Van P."/>
        </authorList>
    </citation>
    <scope>NUCLEOTIDE SEQUENCE</scope>
</reference>
<dbReference type="GO" id="GO:0017046">
    <property type="term" value="F:peptide hormone binding"/>
    <property type="evidence" value="ECO:0007669"/>
    <property type="project" value="TreeGrafter"/>
</dbReference>
<dbReference type="GO" id="GO:0007166">
    <property type="term" value="P:cell surface receptor signaling pathway"/>
    <property type="evidence" value="ECO:0007669"/>
    <property type="project" value="InterPro"/>
</dbReference>
<dbReference type="Pfam" id="PF00002">
    <property type="entry name" value="7tm_2"/>
    <property type="match status" value="1"/>
</dbReference>
<dbReference type="InterPro" id="IPR017983">
    <property type="entry name" value="GPCR_2_secretin-like_CS"/>
</dbReference>
<evidence type="ECO:0000259" key="6">
    <source>
        <dbReference type="PROSITE" id="PS50261"/>
    </source>
</evidence>
<evidence type="ECO:0000256" key="3">
    <source>
        <dbReference type="ARBA" id="ARBA00022989"/>
    </source>
</evidence>
<keyword evidence="4 5" id="KW-0472">Membrane</keyword>
<proteinExistence type="predicted"/>
<dbReference type="GO" id="GO:0008528">
    <property type="term" value="F:G protein-coupled peptide receptor activity"/>
    <property type="evidence" value="ECO:0007669"/>
    <property type="project" value="TreeGrafter"/>
</dbReference>
<dbReference type="GO" id="GO:0007188">
    <property type="term" value="P:adenylate cyclase-modulating G protein-coupled receptor signaling pathway"/>
    <property type="evidence" value="ECO:0007669"/>
    <property type="project" value="TreeGrafter"/>
</dbReference>
<gene>
    <name evidence="7" type="ORF">TMSB3V08_LOCUS2370</name>
</gene>
<dbReference type="PRINTS" id="PR00249">
    <property type="entry name" value="GPCRSECRETIN"/>
</dbReference>
<organism evidence="7">
    <name type="scientific">Timema monikensis</name>
    <dbReference type="NCBI Taxonomy" id="170555"/>
    <lineage>
        <taxon>Eukaryota</taxon>
        <taxon>Metazoa</taxon>
        <taxon>Ecdysozoa</taxon>
        <taxon>Arthropoda</taxon>
        <taxon>Hexapoda</taxon>
        <taxon>Insecta</taxon>
        <taxon>Pterygota</taxon>
        <taxon>Neoptera</taxon>
        <taxon>Polyneoptera</taxon>
        <taxon>Phasmatodea</taxon>
        <taxon>Timematodea</taxon>
        <taxon>Timematoidea</taxon>
        <taxon>Timematidae</taxon>
        <taxon>Timema</taxon>
    </lineage>
</organism>
<dbReference type="Gene3D" id="1.20.1070.10">
    <property type="entry name" value="Rhodopsin 7-helix transmembrane proteins"/>
    <property type="match status" value="1"/>
</dbReference>
<evidence type="ECO:0000256" key="4">
    <source>
        <dbReference type="ARBA" id="ARBA00023136"/>
    </source>
</evidence>
<keyword evidence="2 5" id="KW-0812">Transmembrane</keyword>